<evidence type="ECO:0000256" key="4">
    <source>
        <dbReference type="ARBA" id="ARBA00022801"/>
    </source>
</evidence>
<gene>
    <name evidence="6" type="ORF">PG986_011778</name>
</gene>
<dbReference type="Gene3D" id="3.90.1300.10">
    <property type="entry name" value="Amidase signature (AS) domain"/>
    <property type="match status" value="1"/>
</dbReference>
<protein>
    <recommendedName>
        <fullName evidence="3">amidase</fullName>
        <ecNumber evidence="3">3.5.1.4</ecNumber>
    </recommendedName>
</protein>
<evidence type="ECO:0000256" key="2">
    <source>
        <dbReference type="ARBA" id="ARBA00009199"/>
    </source>
</evidence>
<sequence length="559" mass="60430">MSSTGDASWQTLAAAKREAILASIPAKWRLDKIPTVDEQRNVAGAYIEQFLSPKEVEITKADSVGIVEKTTSGAWSAVEVAEAFCHRASLSHQLVNCLHEMFFDAALADAKDLDAWFAEHGKPKGPLHGLPVSLKDQFHVRGVDTTMGYVGWIGTFQGQRADPRRQTLESEMVRELRALGAVLYCKTAVPHTLMCGETVNNIVGYAWNPANRHLSCGGSSGGEGALIALGGSPGGFGTDIGGSIRIPSAFNGLFGLRPTSGRLPYEGMANSMDGQNSVLSVVGPLASSAGGVKLLTKSILSAEPWLHDPLVVEIPWRADLEAQTKDRIATSQLSIGFLDHDGGVGPHPPLKRALALLRNLVARSGNKVFDWQPPAKSHEAVTDLIMKTWTYDGGADVRKDFALSGEPWAPQLLDVWKERPQADASAIAATNRALRERRKEYLDYWNGTSADVFVAPCAPFTAVRPGKYDYIGYSSFVNALDLPSVVVPITTVDKGVDVVDAGFRPVSELDKKIQGDYDPEIYDGAPVSLQIIGRRYQEEKLLAIAEWLEGELKKPAGTS</sequence>
<dbReference type="InterPro" id="IPR020556">
    <property type="entry name" value="Amidase_CS"/>
</dbReference>
<proteinExistence type="inferred from homology"/>
<reference evidence="6 7" key="1">
    <citation type="submission" date="2023-01" db="EMBL/GenBank/DDBJ databases">
        <title>Analysis of 21 Apiospora genomes using comparative genomics revels a genus with tremendous synthesis potential of carbohydrate active enzymes and secondary metabolites.</title>
        <authorList>
            <person name="Sorensen T."/>
        </authorList>
    </citation>
    <scope>NUCLEOTIDE SEQUENCE [LARGE SCALE GENOMIC DNA]</scope>
    <source>
        <strain evidence="6 7">CBS 24483</strain>
    </source>
</reference>
<evidence type="ECO:0000313" key="7">
    <source>
        <dbReference type="Proteomes" id="UP001391051"/>
    </source>
</evidence>
<dbReference type="PROSITE" id="PS00571">
    <property type="entry name" value="AMIDASES"/>
    <property type="match status" value="1"/>
</dbReference>
<dbReference type="PANTHER" id="PTHR46072">
    <property type="entry name" value="AMIDASE-RELATED-RELATED"/>
    <property type="match status" value="1"/>
</dbReference>
<dbReference type="InterPro" id="IPR036928">
    <property type="entry name" value="AS_sf"/>
</dbReference>
<keyword evidence="7" id="KW-1185">Reference proteome</keyword>
<accession>A0ABR1PYD4</accession>
<evidence type="ECO:0000259" key="5">
    <source>
        <dbReference type="Pfam" id="PF01425"/>
    </source>
</evidence>
<dbReference type="RefSeq" id="XP_066694696.1">
    <property type="nucleotide sequence ID" value="XM_066848000.1"/>
</dbReference>
<evidence type="ECO:0000313" key="6">
    <source>
        <dbReference type="EMBL" id="KAK7942665.1"/>
    </source>
</evidence>
<feature type="domain" description="Amidase" evidence="5">
    <location>
        <begin position="79"/>
        <end position="542"/>
    </location>
</feature>
<comment type="similarity">
    <text evidence="2">Belongs to the amidase family.</text>
</comment>
<dbReference type="SUPFAM" id="SSF75304">
    <property type="entry name" value="Amidase signature (AS) enzymes"/>
    <property type="match status" value="1"/>
</dbReference>
<comment type="caution">
    <text evidence="6">The sequence shown here is derived from an EMBL/GenBank/DDBJ whole genome shotgun (WGS) entry which is preliminary data.</text>
</comment>
<dbReference type="EMBL" id="JAQQWE010000008">
    <property type="protein sequence ID" value="KAK7942665.1"/>
    <property type="molecule type" value="Genomic_DNA"/>
</dbReference>
<dbReference type="EC" id="3.5.1.4" evidence="3"/>
<keyword evidence="4" id="KW-0378">Hydrolase</keyword>
<dbReference type="InterPro" id="IPR023631">
    <property type="entry name" value="Amidase_dom"/>
</dbReference>
<evidence type="ECO:0000256" key="1">
    <source>
        <dbReference type="ARBA" id="ARBA00001311"/>
    </source>
</evidence>
<organism evidence="6 7">
    <name type="scientific">Apiospora aurea</name>
    <dbReference type="NCBI Taxonomy" id="335848"/>
    <lineage>
        <taxon>Eukaryota</taxon>
        <taxon>Fungi</taxon>
        <taxon>Dikarya</taxon>
        <taxon>Ascomycota</taxon>
        <taxon>Pezizomycotina</taxon>
        <taxon>Sordariomycetes</taxon>
        <taxon>Xylariomycetidae</taxon>
        <taxon>Amphisphaeriales</taxon>
        <taxon>Apiosporaceae</taxon>
        <taxon>Apiospora</taxon>
    </lineage>
</organism>
<comment type="catalytic activity">
    <reaction evidence="1">
        <text>a monocarboxylic acid amide + H2O = a monocarboxylate + NH4(+)</text>
        <dbReference type="Rhea" id="RHEA:12020"/>
        <dbReference type="ChEBI" id="CHEBI:15377"/>
        <dbReference type="ChEBI" id="CHEBI:28938"/>
        <dbReference type="ChEBI" id="CHEBI:35757"/>
        <dbReference type="ChEBI" id="CHEBI:83628"/>
        <dbReference type="EC" id="3.5.1.4"/>
    </reaction>
</comment>
<dbReference type="GeneID" id="92081062"/>
<dbReference type="PANTHER" id="PTHR46072:SF7">
    <property type="entry name" value="AMIDASE"/>
    <property type="match status" value="1"/>
</dbReference>
<dbReference type="PIRSF" id="PIRSF001221">
    <property type="entry name" value="Amidase_fungi"/>
    <property type="match status" value="1"/>
</dbReference>
<name>A0ABR1PYD4_9PEZI</name>
<dbReference type="Pfam" id="PF01425">
    <property type="entry name" value="Amidase"/>
    <property type="match status" value="1"/>
</dbReference>
<evidence type="ECO:0000256" key="3">
    <source>
        <dbReference type="ARBA" id="ARBA00012922"/>
    </source>
</evidence>
<dbReference type="Proteomes" id="UP001391051">
    <property type="component" value="Unassembled WGS sequence"/>
</dbReference>